<dbReference type="SUPFAM" id="SSF47144">
    <property type="entry name" value="HSC20 (HSCB), C-terminal oligomerisation domain"/>
    <property type="match status" value="1"/>
</dbReference>
<evidence type="ECO:0000256" key="1">
    <source>
        <dbReference type="ARBA" id="ARBA00010476"/>
    </source>
</evidence>
<evidence type="ECO:0000256" key="2">
    <source>
        <dbReference type="ARBA" id="ARBA00017570"/>
    </source>
</evidence>
<evidence type="ECO:0000259" key="8">
    <source>
        <dbReference type="PROSITE" id="PS50076"/>
    </source>
</evidence>
<sequence length="172" mass="19880">MDYFTLFGLPTRYEVDGNLLAARFQELQRQFHPDRFATAPERERLLAIQQAATINDGYQTLKHPLKRAEYLLSLHGFDINNEQQTMHDTAFLMEQMALREELEALAQQADAEAALMNFAARIAKMVQTRSAQLVNDLDRQAWSSAADSVRKLRFLDKLHQQVEQLEERLLGM</sequence>
<dbReference type="OrthoDB" id="287587at2"/>
<dbReference type="STRING" id="636.AAW15_03155"/>
<dbReference type="GO" id="GO:0051087">
    <property type="term" value="F:protein-folding chaperone binding"/>
    <property type="evidence" value="ECO:0007669"/>
    <property type="project" value="InterPro"/>
</dbReference>
<dbReference type="GO" id="GO:0044571">
    <property type="term" value="P:[2Fe-2S] cluster assembly"/>
    <property type="evidence" value="ECO:0007669"/>
    <property type="project" value="InterPro"/>
</dbReference>
<dbReference type="Gene3D" id="1.10.287.110">
    <property type="entry name" value="DnaJ domain"/>
    <property type="match status" value="1"/>
</dbReference>
<keyword evidence="3 7" id="KW-0143">Chaperone</keyword>
<dbReference type="GO" id="GO:1990230">
    <property type="term" value="C:iron-sulfur cluster transfer complex"/>
    <property type="evidence" value="ECO:0007669"/>
    <property type="project" value="TreeGrafter"/>
</dbReference>
<dbReference type="InterPro" id="IPR004640">
    <property type="entry name" value="HscB"/>
</dbReference>
<reference evidence="10" key="1">
    <citation type="submission" date="2017-09" db="EMBL/GenBank/DDBJ databases">
        <title>FDA dAtabase for Regulatory Grade micrObial Sequences (FDA-ARGOS): Supporting development and validation of Infectious Disease Dx tests.</title>
        <authorList>
            <person name="Goldberg B."/>
            <person name="Campos J."/>
            <person name="Tallon L."/>
            <person name="Sadzewicz L."/>
            <person name="Ott S."/>
            <person name="Zhao X."/>
            <person name="Nagaraj S."/>
            <person name="Vavikolanu K."/>
            <person name="Aluvathingal J."/>
            <person name="Nadendla S."/>
            <person name="Geyer C."/>
            <person name="Sichtig H."/>
        </authorList>
    </citation>
    <scope>NUCLEOTIDE SEQUENCE [LARGE SCALE GENOMIC DNA]</scope>
    <source>
        <strain evidence="10">FDAARGOS_370</strain>
    </source>
</reference>
<dbReference type="AlphaFoldDB" id="A0A2A7U0D6"/>
<comment type="function">
    <text evidence="4 7">Co-chaperone involved in the maturation of iron-sulfur cluster-containing proteins. Seems to help targeting proteins to be folded toward HscA.</text>
</comment>
<dbReference type="Gene3D" id="1.20.1280.20">
    <property type="entry name" value="HscB, C-terminal domain"/>
    <property type="match status" value="1"/>
</dbReference>
<evidence type="ECO:0000256" key="7">
    <source>
        <dbReference type="HAMAP-Rule" id="MF_00682"/>
    </source>
</evidence>
<protein>
    <recommendedName>
        <fullName evidence="2 7">Co-chaperone protein HscB</fullName>
    </recommendedName>
    <alternativeName>
        <fullName evidence="6 7">Hsc20</fullName>
    </alternativeName>
</protein>
<evidence type="ECO:0000256" key="3">
    <source>
        <dbReference type="ARBA" id="ARBA00023186"/>
    </source>
</evidence>
<dbReference type="PROSITE" id="PS50076">
    <property type="entry name" value="DNAJ_2"/>
    <property type="match status" value="1"/>
</dbReference>
<organism evidence="9 10">
    <name type="scientific">Edwardsiella tarda</name>
    <dbReference type="NCBI Taxonomy" id="636"/>
    <lineage>
        <taxon>Bacteria</taxon>
        <taxon>Pseudomonadati</taxon>
        <taxon>Pseudomonadota</taxon>
        <taxon>Gammaproteobacteria</taxon>
        <taxon>Enterobacterales</taxon>
        <taxon>Hafniaceae</taxon>
        <taxon>Edwardsiella</taxon>
    </lineage>
</organism>
<dbReference type="InterPro" id="IPR036869">
    <property type="entry name" value="J_dom_sf"/>
</dbReference>
<dbReference type="GO" id="GO:0051259">
    <property type="term" value="P:protein complex oligomerization"/>
    <property type="evidence" value="ECO:0007669"/>
    <property type="project" value="InterPro"/>
</dbReference>
<dbReference type="RefSeq" id="WP_005289570.1">
    <property type="nucleotide sequence ID" value="NZ_AP028090.1"/>
</dbReference>
<dbReference type="EMBL" id="PDDV01000013">
    <property type="protein sequence ID" value="PEH71764.1"/>
    <property type="molecule type" value="Genomic_DNA"/>
</dbReference>
<evidence type="ECO:0000256" key="4">
    <source>
        <dbReference type="ARBA" id="ARBA00025596"/>
    </source>
</evidence>
<name>A0A2A7U0D6_EDWTA</name>
<comment type="similarity">
    <text evidence="1 7">Belongs to the HscB family.</text>
</comment>
<dbReference type="PANTHER" id="PTHR14021">
    <property type="entry name" value="IRON-SULFUR CLUSTER CO-CHAPERONE PROTEIN HSCB"/>
    <property type="match status" value="1"/>
</dbReference>
<proteinExistence type="inferred from homology"/>
<dbReference type="Pfam" id="PF07743">
    <property type="entry name" value="HSCB_C"/>
    <property type="match status" value="1"/>
</dbReference>
<feature type="domain" description="J" evidence="8">
    <location>
        <begin position="2"/>
        <end position="74"/>
    </location>
</feature>
<dbReference type="InterPro" id="IPR009073">
    <property type="entry name" value="HscB_oligo_C"/>
</dbReference>
<gene>
    <name evidence="7 9" type="primary">hscB</name>
    <name evidence="9" type="ORF">CRM76_07370</name>
</gene>
<evidence type="ECO:0000256" key="6">
    <source>
        <dbReference type="ARBA" id="ARBA00030734"/>
    </source>
</evidence>
<comment type="caution">
    <text evidence="9">The sequence shown here is derived from an EMBL/GenBank/DDBJ whole genome shotgun (WGS) entry which is preliminary data.</text>
</comment>
<dbReference type="GO" id="GO:0001671">
    <property type="term" value="F:ATPase activator activity"/>
    <property type="evidence" value="ECO:0007669"/>
    <property type="project" value="InterPro"/>
</dbReference>
<comment type="subunit">
    <text evidence="5 7">Interacts with HscA and stimulates its ATPase activity. Interacts with IscU.</text>
</comment>
<dbReference type="PANTHER" id="PTHR14021:SF15">
    <property type="entry name" value="IRON-SULFUR CLUSTER CO-CHAPERONE PROTEIN HSCB"/>
    <property type="match status" value="1"/>
</dbReference>
<dbReference type="SUPFAM" id="SSF46565">
    <property type="entry name" value="Chaperone J-domain"/>
    <property type="match status" value="1"/>
</dbReference>
<evidence type="ECO:0000313" key="9">
    <source>
        <dbReference type="EMBL" id="PEH71764.1"/>
    </source>
</evidence>
<dbReference type="FunFam" id="1.10.287.110:FF:000008">
    <property type="entry name" value="Co-chaperone protein HscB"/>
    <property type="match status" value="1"/>
</dbReference>
<evidence type="ECO:0000256" key="5">
    <source>
        <dbReference type="ARBA" id="ARBA00025986"/>
    </source>
</evidence>
<dbReference type="NCBIfam" id="TIGR00714">
    <property type="entry name" value="hscB"/>
    <property type="match status" value="1"/>
</dbReference>
<dbReference type="HAMAP" id="MF_00682">
    <property type="entry name" value="HscB"/>
    <property type="match status" value="1"/>
</dbReference>
<dbReference type="GO" id="GO:0006457">
    <property type="term" value="P:protein folding"/>
    <property type="evidence" value="ECO:0007669"/>
    <property type="project" value="UniProtKB-UniRule"/>
</dbReference>
<dbReference type="GeneID" id="93125109"/>
<evidence type="ECO:0000313" key="10">
    <source>
        <dbReference type="Proteomes" id="UP000219788"/>
    </source>
</evidence>
<dbReference type="CDD" id="cd06257">
    <property type="entry name" value="DnaJ"/>
    <property type="match status" value="1"/>
</dbReference>
<dbReference type="InterPro" id="IPR036386">
    <property type="entry name" value="HscB_C_sf"/>
</dbReference>
<dbReference type="Proteomes" id="UP000219788">
    <property type="component" value="Unassembled WGS sequence"/>
</dbReference>
<accession>A0A2A7U0D6</accession>
<dbReference type="InterPro" id="IPR001623">
    <property type="entry name" value="DnaJ_domain"/>
</dbReference>
<dbReference type="NCBIfam" id="NF003449">
    <property type="entry name" value="PRK05014.1"/>
    <property type="match status" value="1"/>
</dbReference>
<dbReference type="SMART" id="SM00271">
    <property type="entry name" value="DnaJ"/>
    <property type="match status" value="1"/>
</dbReference>